<dbReference type="GO" id="GO:0006298">
    <property type="term" value="P:mismatch repair"/>
    <property type="evidence" value="ECO:0007669"/>
    <property type="project" value="TreeGrafter"/>
</dbReference>
<dbReference type="GO" id="GO:0035861">
    <property type="term" value="C:site of double-strand break"/>
    <property type="evidence" value="ECO:0007669"/>
    <property type="project" value="TreeGrafter"/>
</dbReference>
<gene>
    <name evidence="4" type="ORF">H696_01031</name>
</gene>
<dbReference type="InterPro" id="IPR012340">
    <property type="entry name" value="NA-bd_OB-fold"/>
</dbReference>
<dbReference type="GO" id="GO:0000724">
    <property type="term" value="P:double-strand break repair via homologous recombination"/>
    <property type="evidence" value="ECO:0007669"/>
    <property type="project" value="TreeGrafter"/>
</dbReference>
<dbReference type="PANTHER" id="PTHR15114">
    <property type="entry name" value="REPLICATION PROTEIN A3"/>
    <property type="match status" value="1"/>
</dbReference>
<organism evidence="4">
    <name type="scientific">Fonticula alba</name>
    <name type="common">Slime mold</name>
    <dbReference type="NCBI Taxonomy" id="691883"/>
    <lineage>
        <taxon>Eukaryota</taxon>
        <taxon>Rotosphaerida</taxon>
        <taxon>Fonticulaceae</taxon>
        <taxon>Fonticula</taxon>
    </lineage>
</organism>
<dbReference type="GO" id="GO:0003684">
    <property type="term" value="F:damaged DNA binding"/>
    <property type="evidence" value="ECO:0007669"/>
    <property type="project" value="TreeGrafter"/>
</dbReference>
<accession>A0A058ZCF4</accession>
<dbReference type="GO" id="GO:0005662">
    <property type="term" value="C:DNA replication factor A complex"/>
    <property type="evidence" value="ECO:0007669"/>
    <property type="project" value="TreeGrafter"/>
</dbReference>
<dbReference type="SUPFAM" id="SSF50249">
    <property type="entry name" value="Nucleic acid-binding proteins"/>
    <property type="match status" value="1"/>
</dbReference>
<dbReference type="OrthoDB" id="188186at2759"/>
<dbReference type="STRING" id="691883.A0A058ZCF4"/>
<evidence type="ECO:0000313" key="4">
    <source>
        <dbReference type="EMBL" id="KCV71613.1"/>
    </source>
</evidence>
<evidence type="ECO:0000256" key="1">
    <source>
        <dbReference type="ARBA" id="ARBA00004123"/>
    </source>
</evidence>
<dbReference type="GO" id="GO:0006284">
    <property type="term" value="P:base-excision repair"/>
    <property type="evidence" value="ECO:0007669"/>
    <property type="project" value="TreeGrafter"/>
</dbReference>
<evidence type="ECO:0000313" key="5">
    <source>
        <dbReference type="Proteomes" id="UP000030693"/>
    </source>
</evidence>
<comment type="subcellular location">
    <subcellularLocation>
        <location evidence="1">Nucleus</location>
    </subcellularLocation>
</comment>
<evidence type="ECO:0000256" key="2">
    <source>
        <dbReference type="ARBA" id="ARBA00009761"/>
    </source>
</evidence>
<dbReference type="PANTHER" id="PTHR15114:SF1">
    <property type="entry name" value="REPLICATION PROTEIN A 14 KDA SUBUNIT"/>
    <property type="match status" value="1"/>
</dbReference>
<dbReference type="Proteomes" id="UP000030693">
    <property type="component" value="Unassembled WGS sequence"/>
</dbReference>
<proteinExistence type="inferred from homology"/>
<sequence length="110" mass="12108">MSDSDSFVIARVGRSQLSKYVDRNVRFVGQVIRTNPGHTAVLAAPDGGEVIIILQSGTPVDSKFIEVIGTVQPDQSIRELSITSFGDDFDMDNFNSLLQIIPKFPNLFHV</sequence>
<dbReference type="AlphaFoldDB" id="A0A058ZCF4"/>
<dbReference type="GO" id="GO:0003697">
    <property type="term" value="F:single-stranded DNA binding"/>
    <property type="evidence" value="ECO:0007669"/>
    <property type="project" value="TreeGrafter"/>
</dbReference>
<dbReference type="Gene3D" id="2.40.50.140">
    <property type="entry name" value="Nucleic acid-binding proteins"/>
    <property type="match status" value="1"/>
</dbReference>
<dbReference type="EMBL" id="KB932202">
    <property type="protein sequence ID" value="KCV71613.1"/>
    <property type="molecule type" value="Genomic_DNA"/>
</dbReference>
<dbReference type="GO" id="GO:0006289">
    <property type="term" value="P:nucleotide-excision repair"/>
    <property type="evidence" value="ECO:0007669"/>
    <property type="project" value="TreeGrafter"/>
</dbReference>
<reference evidence="4" key="1">
    <citation type="submission" date="2013-04" db="EMBL/GenBank/DDBJ databases">
        <title>The Genome Sequence of Fonticula alba ATCC 38817.</title>
        <authorList>
            <consortium name="The Broad Institute Genomics Platform"/>
            <person name="Russ C."/>
            <person name="Cuomo C."/>
            <person name="Burger G."/>
            <person name="Gray M.W."/>
            <person name="Holland P.W.H."/>
            <person name="King N."/>
            <person name="Lang F.B.F."/>
            <person name="Roger A.J."/>
            <person name="Ruiz-Trillo I."/>
            <person name="Brown M."/>
            <person name="Walker B."/>
            <person name="Young S."/>
            <person name="Zeng Q."/>
            <person name="Gargeya S."/>
            <person name="Fitzgerald M."/>
            <person name="Haas B."/>
            <person name="Abouelleil A."/>
            <person name="Allen A.W."/>
            <person name="Alvarado L."/>
            <person name="Arachchi H.M."/>
            <person name="Berlin A.M."/>
            <person name="Chapman S.B."/>
            <person name="Gainer-Dewar J."/>
            <person name="Goldberg J."/>
            <person name="Griggs A."/>
            <person name="Gujja S."/>
            <person name="Hansen M."/>
            <person name="Howarth C."/>
            <person name="Imamovic A."/>
            <person name="Ireland A."/>
            <person name="Larimer J."/>
            <person name="McCowan C."/>
            <person name="Murphy C."/>
            <person name="Pearson M."/>
            <person name="Poon T.W."/>
            <person name="Priest M."/>
            <person name="Roberts A."/>
            <person name="Saif S."/>
            <person name="Shea T."/>
            <person name="Sisk P."/>
            <person name="Sykes S."/>
            <person name="Wortman J."/>
            <person name="Nusbaum C."/>
            <person name="Birren B."/>
        </authorList>
    </citation>
    <scope>NUCLEOTIDE SEQUENCE [LARGE SCALE GENOMIC DNA]</scope>
    <source>
        <strain evidence="4">ATCC 38817</strain>
    </source>
</reference>
<dbReference type="RefSeq" id="XP_009493191.1">
    <property type="nucleotide sequence ID" value="XM_009494916.1"/>
</dbReference>
<dbReference type="CDD" id="cd04479">
    <property type="entry name" value="RPA3"/>
    <property type="match status" value="1"/>
</dbReference>
<dbReference type="OMA" id="MEITTTY"/>
<evidence type="ECO:0008006" key="6">
    <source>
        <dbReference type="Google" id="ProtNLM"/>
    </source>
</evidence>
<evidence type="ECO:0000256" key="3">
    <source>
        <dbReference type="ARBA" id="ARBA00023242"/>
    </source>
</evidence>
<keyword evidence="5" id="KW-1185">Reference proteome</keyword>
<comment type="similarity">
    <text evidence="2">Belongs to the replication factor A protein 3 family.</text>
</comment>
<keyword evidence="3" id="KW-0539">Nucleus</keyword>
<dbReference type="GO" id="GO:0006260">
    <property type="term" value="P:DNA replication"/>
    <property type="evidence" value="ECO:0007669"/>
    <property type="project" value="InterPro"/>
</dbReference>
<protein>
    <recommendedName>
        <fullName evidence="6">Replication factor A protein 3</fullName>
    </recommendedName>
</protein>
<dbReference type="InterPro" id="IPR013970">
    <property type="entry name" value="Rfa2"/>
</dbReference>
<dbReference type="Pfam" id="PF08661">
    <property type="entry name" value="Rep_fac-A_3"/>
    <property type="match status" value="1"/>
</dbReference>
<dbReference type="GeneID" id="20525756"/>
<name>A0A058ZCF4_FONAL</name>